<dbReference type="EMBL" id="JANPWB010000001">
    <property type="protein sequence ID" value="KAJ1215887.1"/>
    <property type="molecule type" value="Genomic_DNA"/>
</dbReference>
<sequence length="104" mass="10923">MQLQDSAGQGEQPLELVTAASHCNQYGPGKARKRRRQPPRVGASGLELMSGAGLTGLGVGRAASVLSDGLLRSAAGGTKHRDLNCGAMAQQARSETRPEHWCGW</sequence>
<evidence type="ECO:0000256" key="1">
    <source>
        <dbReference type="SAM" id="MobiDB-lite"/>
    </source>
</evidence>
<protein>
    <submittedName>
        <fullName evidence="2">Uncharacterized protein</fullName>
    </submittedName>
</protein>
<reference evidence="2" key="1">
    <citation type="journal article" date="2022" name="bioRxiv">
        <title>Sequencing and chromosome-scale assembly of the giantPleurodeles waltlgenome.</title>
        <authorList>
            <person name="Brown T."/>
            <person name="Elewa A."/>
            <person name="Iarovenko S."/>
            <person name="Subramanian E."/>
            <person name="Araus A.J."/>
            <person name="Petzold A."/>
            <person name="Susuki M."/>
            <person name="Suzuki K.-i.T."/>
            <person name="Hayashi T."/>
            <person name="Toyoda A."/>
            <person name="Oliveira C."/>
            <person name="Osipova E."/>
            <person name="Leigh N.D."/>
            <person name="Simon A."/>
            <person name="Yun M.H."/>
        </authorList>
    </citation>
    <scope>NUCLEOTIDE SEQUENCE</scope>
    <source>
        <strain evidence="2">20211129_DDA</strain>
        <tissue evidence="2">Liver</tissue>
    </source>
</reference>
<organism evidence="2 3">
    <name type="scientific">Pleurodeles waltl</name>
    <name type="common">Iberian ribbed newt</name>
    <dbReference type="NCBI Taxonomy" id="8319"/>
    <lineage>
        <taxon>Eukaryota</taxon>
        <taxon>Metazoa</taxon>
        <taxon>Chordata</taxon>
        <taxon>Craniata</taxon>
        <taxon>Vertebrata</taxon>
        <taxon>Euteleostomi</taxon>
        <taxon>Amphibia</taxon>
        <taxon>Batrachia</taxon>
        <taxon>Caudata</taxon>
        <taxon>Salamandroidea</taxon>
        <taxon>Salamandridae</taxon>
        <taxon>Pleurodelinae</taxon>
        <taxon>Pleurodeles</taxon>
    </lineage>
</organism>
<gene>
    <name evidence="2" type="ORF">NDU88_003494</name>
</gene>
<evidence type="ECO:0000313" key="2">
    <source>
        <dbReference type="EMBL" id="KAJ1215887.1"/>
    </source>
</evidence>
<dbReference type="AlphaFoldDB" id="A0AAV7WP80"/>
<dbReference type="Proteomes" id="UP001066276">
    <property type="component" value="Chromosome 1_1"/>
</dbReference>
<comment type="caution">
    <text evidence="2">The sequence shown here is derived from an EMBL/GenBank/DDBJ whole genome shotgun (WGS) entry which is preliminary data.</text>
</comment>
<proteinExistence type="predicted"/>
<evidence type="ECO:0000313" key="3">
    <source>
        <dbReference type="Proteomes" id="UP001066276"/>
    </source>
</evidence>
<accession>A0AAV7WP80</accession>
<keyword evidence="3" id="KW-1185">Reference proteome</keyword>
<feature type="region of interest" description="Disordered" evidence="1">
    <location>
        <begin position="22"/>
        <end position="42"/>
    </location>
</feature>
<name>A0AAV7WP80_PLEWA</name>